<dbReference type="EC" id="6.1.1.20" evidence="15"/>
<dbReference type="AlphaFoldDB" id="A0A4D6XY42"/>
<dbReference type="SMART" id="SM00874">
    <property type="entry name" value="B5"/>
    <property type="match status" value="1"/>
</dbReference>
<feature type="binding site" evidence="15">
    <location>
        <position position="458"/>
    </location>
    <ligand>
        <name>Mg(2+)</name>
        <dbReference type="ChEBI" id="CHEBI:18420"/>
        <note>shared with alpha subunit</note>
    </ligand>
</feature>
<dbReference type="InterPro" id="IPR020825">
    <property type="entry name" value="Phe-tRNA_synthase-like_B3/B4"/>
</dbReference>
<dbReference type="GO" id="GO:0009328">
    <property type="term" value="C:phenylalanine-tRNA ligase complex"/>
    <property type="evidence" value="ECO:0007669"/>
    <property type="project" value="TreeGrafter"/>
</dbReference>
<dbReference type="InterPro" id="IPR009061">
    <property type="entry name" value="DNA-bd_dom_put_sf"/>
</dbReference>
<evidence type="ECO:0000256" key="1">
    <source>
        <dbReference type="ARBA" id="ARBA00004496"/>
    </source>
</evidence>
<dbReference type="PROSITE" id="PS51483">
    <property type="entry name" value="B5"/>
    <property type="match status" value="1"/>
</dbReference>
<dbReference type="EMBL" id="CP034876">
    <property type="protein sequence ID" value="QCI20869.1"/>
    <property type="molecule type" value="Genomic_DNA"/>
</dbReference>
<dbReference type="InterPro" id="IPR041616">
    <property type="entry name" value="PheRS_beta_core"/>
</dbReference>
<dbReference type="SMART" id="SM00896">
    <property type="entry name" value="FDX-ACB"/>
    <property type="match status" value="1"/>
</dbReference>
<dbReference type="RefSeq" id="WP_158357354.1">
    <property type="nucleotide sequence ID" value="NZ_CP034876.1"/>
</dbReference>
<accession>A0A4D6XY42</accession>
<reference evidence="20 21" key="2">
    <citation type="submission" date="2019-05" db="EMBL/GenBank/DDBJ databases">
        <title>Genome evolution of the obligate endosymbiont Buchnera aphidicola.</title>
        <authorList>
            <person name="Moran N.A."/>
        </authorList>
    </citation>
    <scope>NUCLEOTIDE SEQUENCE [LARGE SCALE GENOMIC DNA]</scope>
    <source>
        <strain evidence="20 21">Hla</strain>
    </source>
</reference>
<evidence type="ECO:0000256" key="3">
    <source>
        <dbReference type="ARBA" id="ARBA00011209"/>
    </source>
</evidence>
<keyword evidence="5 16" id="KW-0820">tRNA-binding</keyword>
<gene>
    <name evidence="15" type="primary">pheT</name>
    <name evidence="20" type="ORF">D9V68_00650</name>
</gene>
<evidence type="ECO:0000256" key="13">
    <source>
        <dbReference type="ARBA" id="ARBA00023146"/>
    </source>
</evidence>
<dbReference type="OrthoDB" id="9805455at2"/>
<proteinExistence type="inferred from homology"/>
<dbReference type="PROSITE" id="PS51447">
    <property type="entry name" value="FDX_ACB"/>
    <property type="match status" value="1"/>
</dbReference>
<dbReference type="Gene3D" id="3.30.56.10">
    <property type="match status" value="2"/>
</dbReference>
<feature type="domain" description="TRNA-binding" evidence="17">
    <location>
        <begin position="39"/>
        <end position="147"/>
    </location>
</feature>
<dbReference type="HAMAP" id="MF_00283">
    <property type="entry name" value="Phe_tRNA_synth_beta1"/>
    <property type="match status" value="1"/>
</dbReference>
<name>A0A4D6XY42_9GAMM</name>
<dbReference type="SUPFAM" id="SSF46955">
    <property type="entry name" value="Putative DNA-binding domain"/>
    <property type="match status" value="1"/>
</dbReference>
<evidence type="ECO:0000256" key="2">
    <source>
        <dbReference type="ARBA" id="ARBA00008653"/>
    </source>
</evidence>
<dbReference type="Proteomes" id="UP000298738">
    <property type="component" value="Chromosome"/>
</dbReference>
<dbReference type="InterPro" id="IPR045864">
    <property type="entry name" value="aa-tRNA-synth_II/BPL/LPL"/>
</dbReference>
<dbReference type="SMART" id="SM00873">
    <property type="entry name" value="B3_4"/>
    <property type="match status" value="1"/>
</dbReference>
<dbReference type="InterPro" id="IPR005147">
    <property type="entry name" value="tRNA_synthase_B5-dom"/>
</dbReference>
<keyword evidence="7 15" id="KW-0479">Metal-binding</keyword>
<dbReference type="InterPro" id="IPR004532">
    <property type="entry name" value="Phe-tRNA-ligase_IIc_bsu_bact"/>
</dbReference>
<comment type="subcellular location">
    <subcellularLocation>
        <location evidence="1 15">Cytoplasm</location>
    </subcellularLocation>
</comment>
<evidence type="ECO:0000256" key="4">
    <source>
        <dbReference type="ARBA" id="ARBA00022490"/>
    </source>
</evidence>
<dbReference type="SUPFAM" id="SSF55681">
    <property type="entry name" value="Class II aaRS and biotin synthetases"/>
    <property type="match status" value="1"/>
</dbReference>
<dbReference type="InterPro" id="IPR045060">
    <property type="entry name" value="Phe-tRNA-ligase_IIc_bsu"/>
</dbReference>
<evidence type="ECO:0000256" key="12">
    <source>
        <dbReference type="ARBA" id="ARBA00022917"/>
    </source>
</evidence>
<dbReference type="Gene3D" id="3.30.930.10">
    <property type="entry name" value="Bira Bifunctional Protein, Domain 2"/>
    <property type="match status" value="1"/>
</dbReference>
<evidence type="ECO:0000256" key="10">
    <source>
        <dbReference type="ARBA" id="ARBA00022842"/>
    </source>
</evidence>
<evidence type="ECO:0000256" key="6">
    <source>
        <dbReference type="ARBA" id="ARBA00022598"/>
    </source>
</evidence>
<dbReference type="InterPro" id="IPR012340">
    <property type="entry name" value="NA-bd_OB-fold"/>
</dbReference>
<dbReference type="GO" id="GO:0000049">
    <property type="term" value="F:tRNA binding"/>
    <property type="evidence" value="ECO:0007669"/>
    <property type="project" value="UniProtKB-UniRule"/>
</dbReference>
<evidence type="ECO:0000256" key="5">
    <source>
        <dbReference type="ARBA" id="ARBA00022555"/>
    </source>
</evidence>
<comment type="cofactor">
    <cofactor evidence="15">
        <name>Mg(2+)</name>
        <dbReference type="ChEBI" id="CHEBI:18420"/>
    </cofactor>
    <text evidence="15">Binds 2 magnesium ions per tetramer.</text>
</comment>
<evidence type="ECO:0000256" key="8">
    <source>
        <dbReference type="ARBA" id="ARBA00022741"/>
    </source>
</evidence>
<dbReference type="GO" id="GO:0005524">
    <property type="term" value="F:ATP binding"/>
    <property type="evidence" value="ECO:0007669"/>
    <property type="project" value="UniProtKB-UniRule"/>
</dbReference>
<feature type="domain" description="B5" evidence="19">
    <location>
        <begin position="399"/>
        <end position="474"/>
    </location>
</feature>
<dbReference type="SUPFAM" id="SSF50249">
    <property type="entry name" value="Nucleic acid-binding proteins"/>
    <property type="match status" value="1"/>
</dbReference>
<evidence type="ECO:0000256" key="16">
    <source>
        <dbReference type="PROSITE-ProRule" id="PRU00209"/>
    </source>
</evidence>
<keyword evidence="10 15" id="KW-0460">Magnesium</keyword>
<dbReference type="InterPro" id="IPR033714">
    <property type="entry name" value="tRNA_bind_bactPheRS"/>
</dbReference>
<keyword evidence="9 15" id="KW-0067">ATP-binding</keyword>
<evidence type="ECO:0000256" key="7">
    <source>
        <dbReference type="ARBA" id="ARBA00022723"/>
    </source>
</evidence>
<dbReference type="Pfam" id="PF03484">
    <property type="entry name" value="B5"/>
    <property type="match status" value="1"/>
</dbReference>
<dbReference type="GO" id="GO:0004826">
    <property type="term" value="F:phenylalanine-tRNA ligase activity"/>
    <property type="evidence" value="ECO:0007669"/>
    <property type="project" value="UniProtKB-UniRule"/>
</dbReference>
<sequence>MKFSEKWLREWINPKVNSSILHEQISNSGIEVEYVKKFEPIIRGVFVGKIVQCTLHNQSNKLKVVKVDIGRKQLLNIVCGAMNCRHGIKVLVATIGAVLPNNVKIEMVLLKGQFSEGMLCSYFDLGMFYSNKIIECSLETPIGTNINNYLSLKDNIIEVSVTSNRPDGLSILGLSRNIAAVNDLKISPFISKSVPVVIEKKINIDITAKKECLNYFGRIIENVDINVDTPIWMKKKLFFSDMLSENVITDIINYVLIELGQPLNVLNSDCINNTIIVRMAKNDEKIVLKNKIQIILNQEILVFSDINKILCIPGNINSNDVDIDKNTKNIFLSACLIKKQAIAYIKKKIFSNKILEYYNYGIDPFIQNQAIEYATDLIVKICGGMPGPISNKKNNSSLNAKKTIRLHHKLLNNITGSFIHENIVSNILYNLDYKSHFHKTFWDVVPPNWRFDILIEEDVISDILRIYGYNNICLNPLQENLNYKKNNESTDFLLNKSAIILINKGYYEAINYGFIDPKIQNIIFPNKKKILLSNPISQDMSCMRLSLWPGLLKNISYNKNRQQHSIRFFESGFCFSVDKEKDLGVRQEMFLAAVISGNHLKENWYDKSRKLDFYDLKGDLESILESICELNDVEFRHEIIIGLHPEQSAAIYLSNNFIGNIGTIDPRLIKELNISSSTFLFEISLSSFSDMKPSQIQEISKFPTTRRDIAILISENIPVYNVIKTCRNFFIDKKVEINLFDVYSCKEFSNQQKSLGISFIFQDEKKTLQDNEINLMMNDCIGVLKEKFQVILRK</sequence>
<reference evidence="20 21" key="1">
    <citation type="submission" date="2018-12" db="EMBL/GenBank/DDBJ databases">
        <authorList>
            <person name="Chong R.A."/>
        </authorList>
    </citation>
    <scope>NUCLEOTIDE SEQUENCE [LARGE SCALE GENOMIC DNA]</scope>
    <source>
        <strain evidence="20 21">Hla</strain>
    </source>
</reference>
<keyword evidence="8 15" id="KW-0547">Nucleotide-binding</keyword>
<evidence type="ECO:0000313" key="20">
    <source>
        <dbReference type="EMBL" id="QCI20869.1"/>
    </source>
</evidence>
<dbReference type="PROSITE" id="PS50886">
    <property type="entry name" value="TRBD"/>
    <property type="match status" value="1"/>
</dbReference>
<evidence type="ECO:0000259" key="19">
    <source>
        <dbReference type="PROSITE" id="PS51483"/>
    </source>
</evidence>
<dbReference type="PANTHER" id="PTHR10947">
    <property type="entry name" value="PHENYLALANYL-TRNA SYNTHETASE BETA CHAIN AND LEUCINE-RICH REPEAT-CONTAINING PROTEIN 47"/>
    <property type="match status" value="1"/>
</dbReference>
<feature type="binding site" evidence="15">
    <location>
        <position position="462"/>
    </location>
    <ligand>
        <name>Mg(2+)</name>
        <dbReference type="ChEBI" id="CHEBI:18420"/>
        <note>shared with alpha subunit</note>
    </ligand>
</feature>
<keyword evidence="12 15" id="KW-0648">Protein biosynthesis</keyword>
<dbReference type="Pfam" id="PF01588">
    <property type="entry name" value="tRNA_bind"/>
    <property type="match status" value="1"/>
</dbReference>
<dbReference type="Pfam" id="PF03147">
    <property type="entry name" value="FDX-ACB"/>
    <property type="match status" value="1"/>
</dbReference>
<dbReference type="Pfam" id="PF17759">
    <property type="entry name" value="tRNA_synthFbeta"/>
    <property type="match status" value="1"/>
</dbReference>
<evidence type="ECO:0000256" key="11">
    <source>
        <dbReference type="ARBA" id="ARBA00022884"/>
    </source>
</evidence>
<comment type="catalytic activity">
    <reaction evidence="14 15">
        <text>tRNA(Phe) + L-phenylalanine + ATP = L-phenylalanyl-tRNA(Phe) + AMP + diphosphate + H(+)</text>
        <dbReference type="Rhea" id="RHEA:19413"/>
        <dbReference type="Rhea" id="RHEA-COMP:9668"/>
        <dbReference type="Rhea" id="RHEA-COMP:9699"/>
        <dbReference type="ChEBI" id="CHEBI:15378"/>
        <dbReference type="ChEBI" id="CHEBI:30616"/>
        <dbReference type="ChEBI" id="CHEBI:33019"/>
        <dbReference type="ChEBI" id="CHEBI:58095"/>
        <dbReference type="ChEBI" id="CHEBI:78442"/>
        <dbReference type="ChEBI" id="CHEBI:78531"/>
        <dbReference type="ChEBI" id="CHEBI:456215"/>
        <dbReference type="EC" id="6.1.1.20"/>
    </reaction>
</comment>
<comment type="caution">
    <text evidence="15">Lacks conserved residue(s) required for the propagation of feature annotation.</text>
</comment>
<evidence type="ECO:0000313" key="21">
    <source>
        <dbReference type="Proteomes" id="UP000298738"/>
    </source>
</evidence>
<dbReference type="InterPro" id="IPR005121">
    <property type="entry name" value="Fdx_antiC-bd"/>
</dbReference>
<dbReference type="SUPFAM" id="SSF54991">
    <property type="entry name" value="Anticodon-binding domain of PheRS"/>
    <property type="match status" value="1"/>
</dbReference>
<dbReference type="PANTHER" id="PTHR10947:SF0">
    <property type="entry name" value="PHENYLALANINE--TRNA LIGASE BETA SUBUNIT"/>
    <property type="match status" value="1"/>
</dbReference>
<dbReference type="GO" id="GO:0000287">
    <property type="term" value="F:magnesium ion binding"/>
    <property type="evidence" value="ECO:0007669"/>
    <property type="project" value="UniProtKB-UniRule"/>
</dbReference>
<evidence type="ECO:0000256" key="14">
    <source>
        <dbReference type="ARBA" id="ARBA00049255"/>
    </source>
</evidence>
<dbReference type="InterPro" id="IPR002547">
    <property type="entry name" value="tRNA-bd_dom"/>
</dbReference>
<keyword evidence="11 16" id="KW-0694">RNA-binding</keyword>
<comment type="similarity">
    <text evidence="2 15">Belongs to the phenylalanyl-tRNA synthetase beta subunit family. Type 1 subfamily.</text>
</comment>
<evidence type="ECO:0000259" key="17">
    <source>
        <dbReference type="PROSITE" id="PS50886"/>
    </source>
</evidence>
<keyword evidence="13 15" id="KW-0030">Aminoacyl-tRNA synthetase</keyword>
<feature type="binding site" evidence="15">
    <location>
        <position position="452"/>
    </location>
    <ligand>
        <name>Mg(2+)</name>
        <dbReference type="ChEBI" id="CHEBI:18420"/>
        <note>shared with alpha subunit</note>
    </ligand>
</feature>
<protein>
    <recommendedName>
        <fullName evidence="15">Phenylalanine--tRNA ligase beta subunit</fullName>
        <ecNumber evidence="15">6.1.1.20</ecNumber>
    </recommendedName>
    <alternativeName>
        <fullName evidence="15">Phenylalanyl-tRNA synthetase beta subunit</fullName>
        <shortName evidence="15">PheRS</shortName>
    </alternativeName>
</protein>
<dbReference type="Gene3D" id="2.40.50.140">
    <property type="entry name" value="Nucleic acid-binding proteins"/>
    <property type="match status" value="1"/>
</dbReference>
<organism evidence="20 21">
    <name type="scientific">Buchnera aphidicola</name>
    <name type="common">Hyperomyzus lactucae</name>
    <dbReference type="NCBI Taxonomy" id="1241860"/>
    <lineage>
        <taxon>Bacteria</taxon>
        <taxon>Pseudomonadati</taxon>
        <taxon>Pseudomonadota</taxon>
        <taxon>Gammaproteobacteria</taxon>
        <taxon>Enterobacterales</taxon>
        <taxon>Erwiniaceae</taxon>
        <taxon>Buchnera</taxon>
    </lineage>
</organism>
<dbReference type="CDD" id="cd02796">
    <property type="entry name" value="tRNA_bind_bactPheRS"/>
    <property type="match status" value="1"/>
</dbReference>
<keyword evidence="4 15" id="KW-0963">Cytoplasm</keyword>
<evidence type="ECO:0000259" key="18">
    <source>
        <dbReference type="PROSITE" id="PS51447"/>
    </source>
</evidence>
<dbReference type="Gene3D" id="3.30.70.380">
    <property type="entry name" value="Ferrodoxin-fold anticodon-binding domain"/>
    <property type="match status" value="1"/>
</dbReference>
<feature type="domain" description="FDX-ACB" evidence="18">
    <location>
        <begin position="700"/>
        <end position="793"/>
    </location>
</feature>
<evidence type="ECO:0000256" key="9">
    <source>
        <dbReference type="ARBA" id="ARBA00022840"/>
    </source>
</evidence>
<dbReference type="InterPro" id="IPR005146">
    <property type="entry name" value="B3/B4_tRNA-bd"/>
</dbReference>
<dbReference type="NCBIfam" id="TIGR00472">
    <property type="entry name" value="pheT_bact"/>
    <property type="match status" value="1"/>
</dbReference>
<comment type="subunit">
    <text evidence="3 15">Tetramer of two alpha and two beta subunits.</text>
</comment>
<dbReference type="FunFam" id="3.30.930.10:FF:000022">
    <property type="entry name" value="Phenylalanine--tRNA ligase beta subunit"/>
    <property type="match status" value="1"/>
</dbReference>
<dbReference type="CDD" id="cd00769">
    <property type="entry name" value="PheRS_beta_core"/>
    <property type="match status" value="1"/>
</dbReference>
<keyword evidence="6 15" id="KW-0436">Ligase</keyword>
<dbReference type="Pfam" id="PF03483">
    <property type="entry name" value="B3_4"/>
    <property type="match status" value="1"/>
</dbReference>
<dbReference type="InterPro" id="IPR036690">
    <property type="entry name" value="Fdx_antiC-bd_sf"/>
</dbReference>
<dbReference type="Gene3D" id="3.50.40.10">
    <property type="entry name" value="Phenylalanyl-trna Synthetase, Chain B, domain 3"/>
    <property type="match status" value="1"/>
</dbReference>
<evidence type="ECO:0000256" key="15">
    <source>
        <dbReference type="HAMAP-Rule" id="MF_00283"/>
    </source>
</evidence>
<dbReference type="GO" id="GO:0006432">
    <property type="term" value="P:phenylalanyl-tRNA aminoacylation"/>
    <property type="evidence" value="ECO:0007669"/>
    <property type="project" value="UniProtKB-UniRule"/>
</dbReference>
<dbReference type="SUPFAM" id="SSF56037">
    <property type="entry name" value="PheT/TilS domain"/>
    <property type="match status" value="1"/>
</dbReference>